<dbReference type="CDD" id="cd02440">
    <property type="entry name" value="AdoMet_MTases"/>
    <property type="match status" value="1"/>
</dbReference>
<dbReference type="InterPro" id="IPR023543">
    <property type="entry name" value="rRNA_ssu_MeTfrase_C"/>
</dbReference>
<dbReference type="InterPro" id="IPR002052">
    <property type="entry name" value="DNA_methylase_N6_adenine_CS"/>
</dbReference>
<dbReference type="PROSITE" id="PS00092">
    <property type="entry name" value="N6_MTASE"/>
    <property type="match status" value="1"/>
</dbReference>
<dbReference type="PANTHER" id="PTHR47816">
    <property type="entry name" value="RIBOSOMAL RNA SMALL SUBUNIT METHYLTRANSFERASE C"/>
    <property type="match status" value="1"/>
</dbReference>
<dbReference type="InterPro" id="IPR046977">
    <property type="entry name" value="RsmC/RlmG"/>
</dbReference>
<protein>
    <recommendedName>
        <fullName evidence="6">Ribosomal RNA small subunit methyltransferase C</fullName>
        <ecNumber evidence="6">2.1.1.172</ecNumber>
    </recommendedName>
    <alternativeName>
        <fullName evidence="6">16S rRNA m2G1207 methyltransferase</fullName>
    </alternativeName>
    <alternativeName>
        <fullName evidence="6">rRNA (guanine-N(2)-)-methyltransferase RsmC</fullName>
    </alternativeName>
</protein>
<evidence type="ECO:0000256" key="2">
    <source>
        <dbReference type="ARBA" id="ARBA00022552"/>
    </source>
</evidence>
<keyword evidence="5 6" id="KW-0949">S-adenosyl-L-methionine</keyword>
<dbReference type="GO" id="GO:0005737">
    <property type="term" value="C:cytoplasm"/>
    <property type="evidence" value="ECO:0007669"/>
    <property type="project" value="UniProtKB-SubCell"/>
</dbReference>
<dbReference type="InterPro" id="IPR013675">
    <property type="entry name" value="Mtase_sm_N"/>
</dbReference>
<dbReference type="Proteomes" id="UP000290287">
    <property type="component" value="Unassembled WGS sequence"/>
</dbReference>
<dbReference type="NCBIfam" id="NF007023">
    <property type="entry name" value="PRK09489.1"/>
    <property type="match status" value="1"/>
</dbReference>
<dbReference type="PANTHER" id="PTHR47816:SF4">
    <property type="entry name" value="RIBOSOMAL RNA SMALL SUBUNIT METHYLTRANSFERASE C"/>
    <property type="match status" value="1"/>
</dbReference>
<evidence type="ECO:0000256" key="6">
    <source>
        <dbReference type="HAMAP-Rule" id="MF_01862"/>
    </source>
</evidence>
<evidence type="ECO:0000256" key="3">
    <source>
        <dbReference type="ARBA" id="ARBA00022603"/>
    </source>
</evidence>
<dbReference type="AlphaFoldDB" id="A0A4Q0YRF0"/>
<comment type="caution">
    <text evidence="9">The sequence shown here is derived from an EMBL/GenBank/DDBJ whole genome shotgun (WGS) entry which is preliminary data.</text>
</comment>
<evidence type="ECO:0000313" key="10">
    <source>
        <dbReference type="Proteomes" id="UP000290287"/>
    </source>
</evidence>
<accession>A0A4Q0YRF0</accession>
<comment type="subunit">
    <text evidence="6">Monomer.</text>
</comment>
<evidence type="ECO:0000259" key="8">
    <source>
        <dbReference type="Pfam" id="PF08468"/>
    </source>
</evidence>
<proteinExistence type="inferred from homology"/>
<dbReference type="Gene3D" id="3.40.50.150">
    <property type="entry name" value="Vaccinia Virus protein VP39"/>
    <property type="match status" value="2"/>
</dbReference>
<comment type="function">
    <text evidence="6">Specifically methylates the guanine in position 1207 of 16S rRNA in the 30S particle.</text>
</comment>
<keyword evidence="10" id="KW-1185">Reference proteome</keyword>
<evidence type="ECO:0000256" key="1">
    <source>
        <dbReference type="ARBA" id="ARBA00022490"/>
    </source>
</evidence>
<organism evidence="9 10">
    <name type="scientific">Veronia nyctiphanis</name>
    <dbReference type="NCBI Taxonomy" id="1278244"/>
    <lineage>
        <taxon>Bacteria</taxon>
        <taxon>Pseudomonadati</taxon>
        <taxon>Pseudomonadota</taxon>
        <taxon>Gammaproteobacteria</taxon>
        <taxon>Vibrionales</taxon>
        <taxon>Vibrionaceae</taxon>
        <taxon>Veronia</taxon>
    </lineage>
</organism>
<feature type="domain" description="Methyltransferase small" evidence="7">
    <location>
        <begin position="171"/>
        <end position="335"/>
    </location>
</feature>
<evidence type="ECO:0000259" key="7">
    <source>
        <dbReference type="Pfam" id="PF05175"/>
    </source>
</evidence>
<feature type="domain" description="Methyltransferase small N-terminal" evidence="8">
    <location>
        <begin position="7"/>
        <end position="162"/>
    </location>
</feature>
<reference evidence="9 10" key="1">
    <citation type="submission" date="2017-10" db="EMBL/GenBank/DDBJ databases">
        <title>Nyctiphanis sp. nov., isolated from the stomach of the euphausiid Nyctiphanes simplex (Hansen, 1911) in the Gulf of California.</title>
        <authorList>
            <person name="Gomez-Gil B."/>
            <person name="Aguilar-Mendez M."/>
            <person name="Lopez-Cortes A."/>
            <person name="Gomez-Gutierrez J."/>
            <person name="Roque A."/>
            <person name="Lang E."/>
            <person name="Gonzalez-Castillo A."/>
        </authorList>
    </citation>
    <scope>NUCLEOTIDE SEQUENCE [LARGE SCALE GENOMIC DNA]</scope>
    <source>
        <strain evidence="9 10">CAIM 600</strain>
    </source>
</reference>
<evidence type="ECO:0000313" key="9">
    <source>
        <dbReference type="EMBL" id="RXJ73750.1"/>
    </source>
</evidence>
<dbReference type="Pfam" id="PF05175">
    <property type="entry name" value="MTS"/>
    <property type="match status" value="1"/>
</dbReference>
<name>A0A4Q0YRF0_9GAMM</name>
<comment type="similarity">
    <text evidence="6">Belongs to the methyltransferase superfamily. RsmC family.</text>
</comment>
<dbReference type="OrthoDB" id="9816072at2"/>
<dbReference type="EC" id="2.1.1.172" evidence="6"/>
<dbReference type="SUPFAM" id="SSF53335">
    <property type="entry name" value="S-adenosyl-L-methionine-dependent methyltransferases"/>
    <property type="match status" value="1"/>
</dbReference>
<dbReference type="GO" id="GO:0052914">
    <property type="term" value="F:16S rRNA (guanine(1207)-N(2))-methyltransferase activity"/>
    <property type="evidence" value="ECO:0007669"/>
    <property type="project" value="UniProtKB-EC"/>
</dbReference>
<dbReference type="EMBL" id="PEIB01000006">
    <property type="protein sequence ID" value="RXJ73750.1"/>
    <property type="molecule type" value="Genomic_DNA"/>
</dbReference>
<keyword evidence="2 6" id="KW-0698">rRNA processing</keyword>
<dbReference type="Pfam" id="PF08468">
    <property type="entry name" value="MTS_N"/>
    <property type="match status" value="1"/>
</dbReference>
<sequence length="340" mass="37696">MSYSTPSQVVARQLEYFEGKNLLIAGELEDTFATELCEVAASVSVFTTNLAFANKMDTFSQVTTYFGAEFPANKTIDMVLLYWPKAKAEAQYLLAMLMARCAENCEICVVGENRSGVKSIEKLFTDYGKVTKFDTARRCSFYWGQCTETPKPFSINDWFKSYPLEFGDTSLTIRALPGVFSQNELDVGSKLLLDNLPPLKGKTLDFGCGAGVIGAVIKSRYPEASVTMVDISALAVESAKETFRFNDLNGDVVASDVYSKVTEKYDNIISNPPFHAGLKTYYAATETFIKKAPSKLTHRGKLMIVANSFLRYPPLIEEAFGTCEVLDKTSKFAIYSADKH</sequence>
<keyword evidence="1 6" id="KW-0963">Cytoplasm</keyword>
<gene>
    <name evidence="6" type="primary">rsmC</name>
    <name evidence="9" type="ORF">CS022_06970</name>
</gene>
<dbReference type="InterPro" id="IPR029063">
    <property type="entry name" value="SAM-dependent_MTases_sf"/>
</dbReference>
<comment type="catalytic activity">
    <reaction evidence="6">
        <text>guanosine(1207) in 16S rRNA + S-adenosyl-L-methionine = N(2)-methylguanosine(1207) in 16S rRNA + S-adenosyl-L-homocysteine + H(+)</text>
        <dbReference type="Rhea" id="RHEA:42736"/>
        <dbReference type="Rhea" id="RHEA-COMP:10213"/>
        <dbReference type="Rhea" id="RHEA-COMP:10214"/>
        <dbReference type="ChEBI" id="CHEBI:15378"/>
        <dbReference type="ChEBI" id="CHEBI:57856"/>
        <dbReference type="ChEBI" id="CHEBI:59789"/>
        <dbReference type="ChEBI" id="CHEBI:74269"/>
        <dbReference type="ChEBI" id="CHEBI:74481"/>
        <dbReference type="EC" id="2.1.1.172"/>
    </reaction>
</comment>
<evidence type="ECO:0000256" key="4">
    <source>
        <dbReference type="ARBA" id="ARBA00022679"/>
    </source>
</evidence>
<dbReference type="GO" id="GO:0003676">
    <property type="term" value="F:nucleic acid binding"/>
    <property type="evidence" value="ECO:0007669"/>
    <property type="project" value="InterPro"/>
</dbReference>
<comment type="subcellular location">
    <subcellularLocation>
        <location evidence="6">Cytoplasm</location>
    </subcellularLocation>
</comment>
<keyword evidence="4 6" id="KW-0808">Transferase</keyword>
<dbReference type="HAMAP" id="MF_01862">
    <property type="entry name" value="16SrRNA_methyltr_C"/>
    <property type="match status" value="1"/>
</dbReference>
<dbReference type="RefSeq" id="WP_129121682.1">
    <property type="nucleotide sequence ID" value="NZ_PEIB01000006.1"/>
</dbReference>
<dbReference type="InterPro" id="IPR007848">
    <property type="entry name" value="Small_mtfrase_dom"/>
</dbReference>
<keyword evidence="3 6" id="KW-0489">Methyltransferase</keyword>
<evidence type="ECO:0000256" key="5">
    <source>
        <dbReference type="ARBA" id="ARBA00022691"/>
    </source>
</evidence>